<dbReference type="STRING" id="1123303.GCA_000372425_01027"/>
<dbReference type="PROSITE" id="PS51202">
    <property type="entry name" value="RCK_C"/>
    <property type="match status" value="2"/>
</dbReference>
<keyword evidence="10" id="KW-1185">Reference proteome</keyword>
<reference evidence="9 10" key="1">
    <citation type="submission" date="2018-06" db="EMBL/GenBank/DDBJ databases">
        <authorList>
            <consortium name="Pathogen Informatics"/>
            <person name="Doyle S."/>
        </authorList>
    </citation>
    <scope>NUCLEOTIDE SEQUENCE [LARGE SCALE GENOMIC DNA]</scope>
    <source>
        <strain evidence="9 10">NCTC12278</strain>
    </source>
</reference>
<dbReference type="Gene3D" id="3.30.70.1450">
    <property type="entry name" value="Regulator of K+ conductance, C-terminal domain"/>
    <property type="match status" value="2"/>
</dbReference>
<accession>A0A2X3Y0V1</accession>
<feature type="domain" description="RCK N-terminal" evidence="7">
    <location>
        <begin position="1"/>
        <end position="120"/>
    </location>
</feature>
<feature type="domain" description="RCK C-terminal" evidence="8">
    <location>
        <begin position="140"/>
        <end position="222"/>
    </location>
</feature>
<sequence>MKIIVVGGGKVGKALCRSLVEEKHDVILIEENESVLKHVTKRHDIMGIVGNGANFKILQQADVQTCDIFIAITDKDEVNMVAAVLAKKMGAKETIVRVRNPEYSNTYFKEKNVLGFSLIINPELLTARYIANMIDFPNARSVEHFVNGRVMLMEFKITDDSKLCQMTLLQFRKKFGNIVVCAIERDNQLIIPDGDATIKTGDKIFVTGNRVEMILFHNFVKAKVIKDMMLIGAGRISYYLLNILQKTNNRIHIKILEIDKKRAEWFSQEFPHVHVVHGDGTAKDILLEESVENYDAVATLTGVDEENIIASMFLESLGVHKNITKVNRTSLLEIIDAKAFSSIVTPKSIAVDAMMHFIRGRVNAQDSNLDAMHHIANGRIETLQFEIRQTNKMADKSLSSLKLKDKVLIAAIIRNGKTIFPTGDDILKVGDKLVVITLLQNITHIYDLLKR</sequence>
<gene>
    <name evidence="9" type="primary">trkA_3</name>
    <name evidence="9" type="ORF">NCTC12278_01512</name>
</gene>
<dbReference type="InterPro" id="IPR036721">
    <property type="entry name" value="RCK_C_sf"/>
</dbReference>
<dbReference type="AlphaFoldDB" id="A0A2X3Y0V1"/>
<dbReference type="InterPro" id="IPR006036">
    <property type="entry name" value="K_uptake_TrkA"/>
</dbReference>
<dbReference type="SUPFAM" id="SSF51735">
    <property type="entry name" value="NAD(P)-binding Rossmann-fold domains"/>
    <property type="match status" value="2"/>
</dbReference>
<dbReference type="GO" id="GO:0005886">
    <property type="term" value="C:plasma membrane"/>
    <property type="evidence" value="ECO:0007669"/>
    <property type="project" value="InterPro"/>
</dbReference>
<dbReference type="RefSeq" id="WP_018030356.1">
    <property type="nucleotide sequence ID" value="NZ_CAMCCF010000005.1"/>
</dbReference>
<dbReference type="InterPro" id="IPR050721">
    <property type="entry name" value="Trk_Ktr_HKT_K-transport"/>
</dbReference>
<evidence type="ECO:0000313" key="9">
    <source>
        <dbReference type="EMBL" id="SQF40931.1"/>
    </source>
</evidence>
<dbReference type="KEGG" id="sfer:NCTC12278_01512"/>
<dbReference type="PANTHER" id="PTHR43833">
    <property type="entry name" value="POTASSIUM CHANNEL PROTEIN 2-RELATED-RELATED"/>
    <property type="match status" value="1"/>
</dbReference>
<evidence type="ECO:0000256" key="1">
    <source>
        <dbReference type="ARBA" id="ARBA00017378"/>
    </source>
</evidence>
<organism evidence="9 10">
    <name type="scientific">Streptococcus ferus</name>
    <dbReference type="NCBI Taxonomy" id="1345"/>
    <lineage>
        <taxon>Bacteria</taxon>
        <taxon>Bacillati</taxon>
        <taxon>Bacillota</taxon>
        <taxon>Bacilli</taxon>
        <taxon>Lactobacillales</taxon>
        <taxon>Streptococcaceae</taxon>
        <taxon>Streptococcus</taxon>
    </lineage>
</organism>
<dbReference type="InterPro" id="IPR003148">
    <property type="entry name" value="RCK_N"/>
</dbReference>
<evidence type="ECO:0000256" key="2">
    <source>
        <dbReference type="ARBA" id="ARBA00022448"/>
    </source>
</evidence>
<keyword evidence="3" id="KW-0633">Potassium transport</keyword>
<evidence type="ECO:0000259" key="8">
    <source>
        <dbReference type="PROSITE" id="PS51202"/>
    </source>
</evidence>
<evidence type="ECO:0000256" key="4">
    <source>
        <dbReference type="ARBA" id="ARBA00022958"/>
    </source>
</evidence>
<dbReference type="InterPro" id="IPR006037">
    <property type="entry name" value="RCK_C"/>
</dbReference>
<dbReference type="Pfam" id="PF02254">
    <property type="entry name" value="TrkA_N"/>
    <property type="match status" value="2"/>
</dbReference>
<dbReference type="PRINTS" id="PR00335">
    <property type="entry name" value="KUPTAKETRKA"/>
</dbReference>
<keyword evidence="6" id="KW-0406">Ion transport</keyword>
<dbReference type="SUPFAM" id="SSF116726">
    <property type="entry name" value="TrkA C-terminal domain-like"/>
    <property type="match status" value="2"/>
</dbReference>
<keyword evidence="4" id="KW-0630">Potassium</keyword>
<dbReference type="EMBL" id="LS483343">
    <property type="protein sequence ID" value="SQF40931.1"/>
    <property type="molecule type" value="Genomic_DNA"/>
</dbReference>
<dbReference type="NCBIfam" id="NF007039">
    <property type="entry name" value="PRK09496.3-2"/>
    <property type="match status" value="1"/>
</dbReference>
<evidence type="ECO:0000256" key="6">
    <source>
        <dbReference type="ARBA" id="ARBA00023065"/>
    </source>
</evidence>
<dbReference type="PROSITE" id="PS51201">
    <property type="entry name" value="RCK_N"/>
    <property type="match status" value="2"/>
</dbReference>
<keyword evidence="2" id="KW-0813">Transport</keyword>
<evidence type="ECO:0000256" key="3">
    <source>
        <dbReference type="ARBA" id="ARBA00022538"/>
    </source>
</evidence>
<evidence type="ECO:0000259" key="7">
    <source>
        <dbReference type="PROSITE" id="PS51201"/>
    </source>
</evidence>
<dbReference type="GO" id="GO:0015079">
    <property type="term" value="F:potassium ion transmembrane transporter activity"/>
    <property type="evidence" value="ECO:0007669"/>
    <property type="project" value="InterPro"/>
</dbReference>
<dbReference type="InterPro" id="IPR036291">
    <property type="entry name" value="NAD(P)-bd_dom_sf"/>
</dbReference>
<dbReference type="PANTHER" id="PTHR43833:SF5">
    <property type="entry name" value="TRK SYSTEM POTASSIUM UPTAKE PROTEIN TRKA"/>
    <property type="match status" value="1"/>
</dbReference>
<evidence type="ECO:0000256" key="5">
    <source>
        <dbReference type="ARBA" id="ARBA00023027"/>
    </source>
</evidence>
<dbReference type="FunFam" id="3.40.50.720:FF:000448">
    <property type="entry name" value="Trk system potassium transporter TrkA"/>
    <property type="match status" value="1"/>
</dbReference>
<proteinExistence type="predicted"/>
<feature type="domain" description="RCK N-terminal" evidence="7">
    <location>
        <begin position="225"/>
        <end position="355"/>
    </location>
</feature>
<dbReference type="Pfam" id="PF02080">
    <property type="entry name" value="TrkA_C"/>
    <property type="match status" value="2"/>
</dbReference>
<dbReference type="NCBIfam" id="NF007033">
    <property type="entry name" value="PRK09496.1-5"/>
    <property type="match status" value="1"/>
</dbReference>
<dbReference type="OrthoDB" id="9775180at2"/>
<protein>
    <recommendedName>
        <fullName evidence="1">Trk system potassium uptake protein TrkA</fullName>
    </recommendedName>
</protein>
<name>A0A2X3Y0V1_9STRE</name>
<evidence type="ECO:0000313" key="10">
    <source>
        <dbReference type="Proteomes" id="UP000249495"/>
    </source>
</evidence>
<dbReference type="Gene3D" id="3.40.50.720">
    <property type="entry name" value="NAD(P)-binding Rossmann-like Domain"/>
    <property type="match status" value="2"/>
</dbReference>
<dbReference type="Proteomes" id="UP000249495">
    <property type="component" value="Chromosome 1"/>
</dbReference>
<keyword evidence="5" id="KW-0520">NAD</keyword>
<feature type="domain" description="RCK C-terminal" evidence="8">
    <location>
        <begin position="370"/>
        <end position="451"/>
    </location>
</feature>